<proteinExistence type="predicted"/>
<comment type="caution">
    <text evidence="1">The sequence shown here is derived from an EMBL/GenBank/DDBJ whole genome shotgun (WGS) entry which is preliminary data.</text>
</comment>
<organism evidence="1 2">
    <name type="scientific">Elysia chlorotica</name>
    <name type="common">Eastern emerald elysia</name>
    <name type="synonym">Sea slug</name>
    <dbReference type="NCBI Taxonomy" id="188477"/>
    <lineage>
        <taxon>Eukaryota</taxon>
        <taxon>Metazoa</taxon>
        <taxon>Spiralia</taxon>
        <taxon>Lophotrochozoa</taxon>
        <taxon>Mollusca</taxon>
        <taxon>Gastropoda</taxon>
        <taxon>Heterobranchia</taxon>
        <taxon>Euthyneura</taxon>
        <taxon>Panpulmonata</taxon>
        <taxon>Sacoglossa</taxon>
        <taxon>Placobranchoidea</taxon>
        <taxon>Plakobranchidae</taxon>
        <taxon>Elysia</taxon>
    </lineage>
</organism>
<dbReference type="Gene3D" id="2.60.120.200">
    <property type="match status" value="1"/>
</dbReference>
<dbReference type="EMBL" id="RQTK01000630">
    <property type="protein sequence ID" value="RUS76841.1"/>
    <property type="molecule type" value="Genomic_DNA"/>
</dbReference>
<reference evidence="1 2" key="1">
    <citation type="submission" date="2019-01" db="EMBL/GenBank/DDBJ databases">
        <title>A draft genome assembly of the solar-powered sea slug Elysia chlorotica.</title>
        <authorList>
            <person name="Cai H."/>
            <person name="Li Q."/>
            <person name="Fang X."/>
            <person name="Li J."/>
            <person name="Curtis N.E."/>
            <person name="Altenburger A."/>
            <person name="Shibata T."/>
            <person name="Feng M."/>
            <person name="Maeda T."/>
            <person name="Schwartz J.A."/>
            <person name="Shigenobu S."/>
            <person name="Lundholm N."/>
            <person name="Nishiyama T."/>
            <person name="Yang H."/>
            <person name="Hasebe M."/>
            <person name="Li S."/>
            <person name="Pierce S.K."/>
            <person name="Wang J."/>
        </authorList>
    </citation>
    <scope>NUCLEOTIDE SEQUENCE [LARGE SCALE GENOMIC DNA]</scope>
    <source>
        <strain evidence="1">EC2010</strain>
        <tissue evidence="1">Whole organism of an adult</tissue>
    </source>
</reference>
<gene>
    <name evidence="1" type="ORF">EGW08_015397</name>
</gene>
<accession>A0A433T5M5</accession>
<evidence type="ECO:0000313" key="1">
    <source>
        <dbReference type="EMBL" id="RUS76841.1"/>
    </source>
</evidence>
<dbReference type="Proteomes" id="UP000271974">
    <property type="component" value="Unassembled WGS sequence"/>
</dbReference>
<name>A0A433T5M5_ELYCH</name>
<dbReference type="SUPFAM" id="SSF49899">
    <property type="entry name" value="Concanavalin A-like lectins/glucanases"/>
    <property type="match status" value="1"/>
</dbReference>
<sequence>MARIRLSAVVALGLFLCTEHPHLLSFLPGILKVLSSSAVTRSHLYSHWPGRLEGCEFKPSPSNSMLDCAMTAARGGYPMLKFNSSSELCLLSLAQNVSGYSPAADDFFFLQRSHVWWSSAFRGGIRMDNGIRPGQVFEVFGQVPPVVDNFAVFWKQTTVWGIKVDFAFKMVFYFSQTDASQNLLLMSREDGVAQKENILFADPVLKKGESFRMFVLITTLKYVVYIHDQYCCSLNHDFTNLSAIHYLFVNDNPVVQYLIF</sequence>
<protein>
    <submittedName>
        <fullName evidence="1">Uncharacterized protein</fullName>
    </submittedName>
</protein>
<evidence type="ECO:0000313" key="2">
    <source>
        <dbReference type="Proteomes" id="UP000271974"/>
    </source>
</evidence>
<dbReference type="InterPro" id="IPR013320">
    <property type="entry name" value="ConA-like_dom_sf"/>
</dbReference>
<keyword evidence="2" id="KW-1185">Reference proteome</keyword>
<dbReference type="AlphaFoldDB" id="A0A433T5M5"/>